<sequence>MARRSQAAAQVELPATTGDAPAEKAPTTTGGDAPDPDKQVDLRAALAAAPEGEGKKTRKSLQRFFFVVMQEGEIDLRHADTKEKALELADTLIAEGSDASDSAEEFTNSDNHMDRRFLA</sequence>
<protein>
    <submittedName>
        <fullName evidence="2">Uncharacterized protein</fullName>
    </submittedName>
</protein>
<accession>A0A0F9QBM2</accession>
<organism evidence="2">
    <name type="scientific">marine sediment metagenome</name>
    <dbReference type="NCBI Taxonomy" id="412755"/>
    <lineage>
        <taxon>unclassified sequences</taxon>
        <taxon>metagenomes</taxon>
        <taxon>ecological metagenomes</taxon>
    </lineage>
</organism>
<dbReference type="EMBL" id="LAZR01004231">
    <property type="protein sequence ID" value="KKN10586.1"/>
    <property type="molecule type" value="Genomic_DNA"/>
</dbReference>
<proteinExistence type="predicted"/>
<feature type="region of interest" description="Disordered" evidence="1">
    <location>
        <begin position="1"/>
        <end position="39"/>
    </location>
</feature>
<comment type="caution">
    <text evidence="2">The sequence shown here is derived from an EMBL/GenBank/DDBJ whole genome shotgun (WGS) entry which is preliminary data.</text>
</comment>
<evidence type="ECO:0000313" key="2">
    <source>
        <dbReference type="EMBL" id="KKN10586.1"/>
    </source>
</evidence>
<name>A0A0F9QBM2_9ZZZZ</name>
<reference evidence="2" key="1">
    <citation type="journal article" date="2015" name="Nature">
        <title>Complex archaea that bridge the gap between prokaryotes and eukaryotes.</title>
        <authorList>
            <person name="Spang A."/>
            <person name="Saw J.H."/>
            <person name="Jorgensen S.L."/>
            <person name="Zaremba-Niedzwiedzka K."/>
            <person name="Martijn J."/>
            <person name="Lind A.E."/>
            <person name="van Eijk R."/>
            <person name="Schleper C."/>
            <person name="Guy L."/>
            <person name="Ettema T.J."/>
        </authorList>
    </citation>
    <scope>NUCLEOTIDE SEQUENCE</scope>
</reference>
<feature type="non-terminal residue" evidence="2">
    <location>
        <position position="119"/>
    </location>
</feature>
<evidence type="ECO:0000256" key="1">
    <source>
        <dbReference type="SAM" id="MobiDB-lite"/>
    </source>
</evidence>
<dbReference type="AlphaFoldDB" id="A0A0F9QBM2"/>
<gene>
    <name evidence="2" type="ORF">LCGC14_1034980</name>
</gene>
<feature type="region of interest" description="Disordered" evidence="1">
    <location>
        <begin position="96"/>
        <end position="119"/>
    </location>
</feature>